<evidence type="ECO:0000313" key="3">
    <source>
        <dbReference type="Proteomes" id="UP000233534"/>
    </source>
</evidence>
<protein>
    <recommendedName>
        <fullName evidence="4">Transposase</fullName>
    </recommendedName>
</protein>
<dbReference type="KEGG" id="hsc:HVS_03055"/>
<accession>A0A2K9EJ65</accession>
<evidence type="ECO:0000313" key="2">
    <source>
        <dbReference type="EMBL" id="AUG56561.1"/>
    </source>
</evidence>
<dbReference type="Pfam" id="PF06782">
    <property type="entry name" value="UPF0236"/>
    <property type="match status" value="1"/>
</dbReference>
<organism evidence="2 3">
    <name type="scientific">Acetivibrio saccincola</name>
    <dbReference type="NCBI Taxonomy" id="1677857"/>
    <lineage>
        <taxon>Bacteria</taxon>
        <taxon>Bacillati</taxon>
        <taxon>Bacillota</taxon>
        <taxon>Clostridia</taxon>
        <taxon>Eubacteriales</taxon>
        <taxon>Oscillospiraceae</taxon>
        <taxon>Acetivibrio</taxon>
    </lineage>
</organism>
<dbReference type="EMBL" id="CP025197">
    <property type="protein sequence ID" value="AUG56561.1"/>
    <property type="molecule type" value="Genomic_DNA"/>
</dbReference>
<dbReference type="InterPro" id="IPR009620">
    <property type="entry name" value="UPF0236"/>
</dbReference>
<evidence type="ECO:0008006" key="4">
    <source>
        <dbReference type="Google" id="ProtNLM"/>
    </source>
</evidence>
<dbReference type="Proteomes" id="UP000233534">
    <property type="component" value="Chromosome"/>
</dbReference>
<gene>
    <name evidence="2" type="ORF">HVS_03055</name>
</gene>
<evidence type="ECO:0000256" key="1">
    <source>
        <dbReference type="ARBA" id="ARBA00006539"/>
    </source>
</evidence>
<proteinExistence type="inferred from homology"/>
<name>A0A2K9EJ65_9FIRM</name>
<dbReference type="AlphaFoldDB" id="A0A2K9EJ65"/>
<keyword evidence="3" id="KW-1185">Reference proteome</keyword>
<dbReference type="NCBIfam" id="NF033529">
    <property type="entry name" value="transpos_ISLre2"/>
    <property type="match status" value="1"/>
</dbReference>
<comment type="similarity">
    <text evidence="1">Belongs to the UPF0236 family.</text>
</comment>
<sequence>MGEVTVKRNVYRKTDENGQVQHMYLLDQFLGFETIGLISPNLAEKILELSCQKSYRQVAQTISELTNQTISHQGVWDVIQTAGQRQKKAEYEEIKAYKNHQLNGTKEVPVLFEEADGVWLSMQGRSRKKRGNGRKELKIGIAYEGWAPRYPSSQEYKTIGKMVYAGYHKPSEFQELREAKVATKYNVDEIKYRILNGDGAAAWIKHAHDPETGVFQLDPYHLSQSIVRNVSDKKARYHIKRWLKTGQFDRVYEKIEELRYECGGLISEIKKLNNLETYIRNNEDGIISYKDKKELDIPTPPQGLEYRNLGTIPFTGCKMTNGRRAIRNIFNIQDFNSLTYR</sequence>
<reference evidence="2 3" key="1">
    <citation type="submission" date="2017-12" db="EMBL/GenBank/DDBJ databases">
        <title>Complete genome sequence of Herbivorax saccincola GGR1, a novel Cellulosome-producing hydrolytic bacterium in a thermophilic biogas plant, established by Illumina and Nanopore MinION sequencing.</title>
        <authorList>
            <person name="Pechtl A."/>
            <person name="Ruckert C."/>
            <person name="Koeck D.E."/>
            <person name="Maus I."/>
            <person name="Winkler A."/>
            <person name="Kalinowski J."/>
            <person name="Puhler A."/>
            <person name="Schwarz W.W."/>
            <person name="Zverlov V.V."/>
            <person name="Schluter A."/>
            <person name="Liebl W."/>
        </authorList>
    </citation>
    <scope>NUCLEOTIDE SEQUENCE [LARGE SCALE GENOMIC DNA]</scope>
    <source>
        <strain evidence="3">SR1</strain>
    </source>
</reference>